<dbReference type="EMBL" id="QPJT01000012">
    <property type="protein sequence ID" value="RCX16080.1"/>
    <property type="molecule type" value="Genomic_DNA"/>
</dbReference>
<dbReference type="Gene3D" id="3.30.230.10">
    <property type="match status" value="1"/>
</dbReference>
<evidence type="ECO:0000256" key="1">
    <source>
        <dbReference type="ARBA" id="ARBA00009684"/>
    </source>
</evidence>
<dbReference type="UniPathway" id="UPA00056">
    <property type="reaction ID" value="UER00094"/>
</dbReference>
<comment type="pathway">
    <text evidence="9">Isoprenoid biosynthesis; isopentenyl diphosphate biosynthesis via DXP pathway; isopentenyl diphosphate from 1-deoxy-D-xylulose 5-phosphate: step 3/6.</text>
</comment>
<dbReference type="GO" id="GO:0019288">
    <property type="term" value="P:isopentenyl diphosphate biosynthetic process, methylerythritol 4-phosphate pathway"/>
    <property type="evidence" value="ECO:0007669"/>
    <property type="project" value="UniProtKB-UniRule"/>
</dbReference>
<dbReference type="Proteomes" id="UP000253034">
    <property type="component" value="Unassembled WGS sequence"/>
</dbReference>
<comment type="similarity">
    <text evidence="1 9">Belongs to the GHMP kinase family. IspE subfamily.</text>
</comment>
<keyword evidence="5 9" id="KW-0547">Nucleotide-binding</keyword>
<dbReference type="NCBIfam" id="NF011202">
    <property type="entry name" value="PRK14608.1"/>
    <property type="match status" value="1"/>
</dbReference>
<dbReference type="PANTHER" id="PTHR43527:SF2">
    <property type="entry name" value="4-DIPHOSPHOCYTIDYL-2-C-METHYL-D-ERYTHRITOL KINASE, CHLOROPLASTIC"/>
    <property type="match status" value="1"/>
</dbReference>
<dbReference type="OrthoDB" id="9809438at2"/>
<keyword evidence="13" id="KW-1185">Reference proteome</keyword>
<keyword evidence="4 9" id="KW-0808">Transferase</keyword>
<evidence type="ECO:0000256" key="3">
    <source>
        <dbReference type="ARBA" id="ARBA00017473"/>
    </source>
</evidence>
<keyword evidence="9" id="KW-0414">Isoprene biosynthesis</keyword>
<dbReference type="InterPro" id="IPR036554">
    <property type="entry name" value="GHMP_kinase_C_sf"/>
</dbReference>
<dbReference type="GO" id="GO:0005524">
    <property type="term" value="F:ATP binding"/>
    <property type="evidence" value="ECO:0007669"/>
    <property type="project" value="UniProtKB-UniRule"/>
</dbReference>
<dbReference type="Gene3D" id="3.30.70.890">
    <property type="entry name" value="GHMP kinase, C-terminal domain"/>
    <property type="match status" value="1"/>
</dbReference>
<dbReference type="GO" id="GO:0050515">
    <property type="term" value="F:4-(cytidine 5'-diphospho)-2-C-methyl-D-erythritol kinase activity"/>
    <property type="evidence" value="ECO:0007669"/>
    <property type="project" value="UniProtKB-UniRule"/>
</dbReference>
<dbReference type="InterPro" id="IPR014721">
    <property type="entry name" value="Ribsml_uS5_D2-typ_fold_subgr"/>
</dbReference>
<evidence type="ECO:0000259" key="11">
    <source>
        <dbReference type="Pfam" id="PF08544"/>
    </source>
</evidence>
<dbReference type="EC" id="2.7.1.148" evidence="2 9"/>
<feature type="active site" evidence="9">
    <location>
        <position position="11"/>
    </location>
</feature>
<dbReference type="PIRSF" id="PIRSF010376">
    <property type="entry name" value="IspE"/>
    <property type="match status" value="1"/>
</dbReference>
<dbReference type="HAMAP" id="MF_00061">
    <property type="entry name" value="IspE"/>
    <property type="match status" value="1"/>
</dbReference>
<evidence type="ECO:0000256" key="5">
    <source>
        <dbReference type="ARBA" id="ARBA00022741"/>
    </source>
</evidence>
<evidence type="ECO:0000256" key="9">
    <source>
        <dbReference type="HAMAP-Rule" id="MF_00061"/>
    </source>
</evidence>
<evidence type="ECO:0000256" key="4">
    <source>
        <dbReference type="ARBA" id="ARBA00022679"/>
    </source>
</evidence>
<reference evidence="12 13" key="1">
    <citation type="submission" date="2018-07" db="EMBL/GenBank/DDBJ databases">
        <title>Genomic Encyclopedia of Type Strains, Phase IV (KMG-IV): sequencing the most valuable type-strain genomes for metagenomic binning, comparative biology and taxonomic classification.</title>
        <authorList>
            <person name="Goeker M."/>
        </authorList>
    </citation>
    <scope>NUCLEOTIDE SEQUENCE [LARGE SCALE GENOMIC DNA]</scope>
    <source>
        <strain evidence="12 13">DSM 27016</strain>
    </source>
</reference>
<comment type="caution">
    <text evidence="12">The sequence shown here is derived from an EMBL/GenBank/DDBJ whole genome shotgun (WGS) entry which is preliminary data.</text>
</comment>
<gene>
    <name evidence="9" type="primary">ispE</name>
    <name evidence="12" type="ORF">DFR58_11262</name>
</gene>
<evidence type="ECO:0000256" key="2">
    <source>
        <dbReference type="ARBA" id="ARBA00012052"/>
    </source>
</evidence>
<dbReference type="SUPFAM" id="SSF55060">
    <property type="entry name" value="GHMP Kinase, C-terminal domain"/>
    <property type="match status" value="1"/>
</dbReference>
<evidence type="ECO:0000256" key="8">
    <source>
        <dbReference type="ARBA" id="ARBA00032554"/>
    </source>
</evidence>
<evidence type="ECO:0000259" key="10">
    <source>
        <dbReference type="Pfam" id="PF00288"/>
    </source>
</evidence>
<feature type="active site" evidence="9">
    <location>
        <position position="136"/>
    </location>
</feature>
<dbReference type="RefSeq" id="WP_114298005.1">
    <property type="nucleotide sequence ID" value="NZ_QPJT01000012.1"/>
</dbReference>
<evidence type="ECO:0000256" key="6">
    <source>
        <dbReference type="ARBA" id="ARBA00022777"/>
    </source>
</evidence>
<proteinExistence type="inferred from homology"/>
<evidence type="ECO:0000313" key="12">
    <source>
        <dbReference type="EMBL" id="RCX16080.1"/>
    </source>
</evidence>
<keyword evidence="6 9" id="KW-0418">Kinase</keyword>
<dbReference type="InterPro" id="IPR013750">
    <property type="entry name" value="GHMP_kinase_C_dom"/>
</dbReference>
<dbReference type="PANTHER" id="PTHR43527">
    <property type="entry name" value="4-DIPHOSPHOCYTIDYL-2-C-METHYL-D-ERYTHRITOL KINASE, CHLOROPLASTIC"/>
    <property type="match status" value="1"/>
</dbReference>
<dbReference type="AlphaFoldDB" id="A0A369B3B3"/>
<dbReference type="InterPro" id="IPR006204">
    <property type="entry name" value="GHMP_kinase_N_dom"/>
</dbReference>
<feature type="binding site" evidence="9">
    <location>
        <begin position="94"/>
        <end position="104"/>
    </location>
    <ligand>
        <name>ATP</name>
        <dbReference type="ChEBI" id="CHEBI:30616"/>
    </ligand>
</feature>
<evidence type="ECO:0000256" key="7">
    <source>
        <dbReference type="ARBA" id="ARBA00022840"/>
    </source>
</evidence>
<dbReference type="InterPro" id="IPR004424">
    <property type="entry name" value="IspE"/>
</dbReference>
<feature type="domain" description="GHMP kinase C-terminal" evidence="11">
    <location>
        <begin position="198"/>
        <end position="273"/>
    </location>
</feature>
<protein>
    <recommendedName>
        <fullName evidence="3 9">4-diphosphocytidyl-2-C-methyl-D-erythritol kinase</fullName>
        <shortName evidence="9">CMK</shortName>
        <ecNumber evidence="2 9">2.7.1.148</ecNumber>
    </recommendedName>
    <alternativeName>
        <fullName evidence="8 9">4-(cytidine-5'-diphospho)-2-C-methyl-D-erythritol kinase</fullName>
    </alternativeName>
</protein>
<dbReference type="SUPFAM" id="SSF54211">
    <property type="entry name" value="Ribosomal protein S5 domain 2-like"/>
    <property type="match status" value="1"/>
</dbReference>
<name>A0A369B3B3_9FIRM</name>
<comment type="catalytic activity">
    <reaction evidence="9">
        <text>4-CDP-2-C-methyl-D-erythritol + ATP = 4-CDP-2-C-methyl-D-erythritol 2-phosphate + ADP + H(+)</text>
        <dbReference type="Rhea" id="RHEA:18437"/>
        <dbReference type="ChEBI" id="CHEBI:15378"/>
        <dbReference type="ChEBI" id="CHEBI:30616"/>
        <dbReference type="ChEBI" id="CHEBI:57823"/>
        <dbReference type="ChEBI" id="CHEBI:57919"/>
        <dbReference type="ChEBI" id="CHEBI:456216"/>
        <dbReference type="EC" id="2.7.1.148"/>
    </reaction>
</comment>
<dbReference type="InterPro" id="IPR020568">
    <property type="entry name" value="Ribosomal_Su5_D2-typ_SF"/>
</dbReference>
<dbReference type="NCBIfam" id="TIGR00154">
    <property type="entry name" value="ispE"/>
    <property type="match status" value="1"/>
</dbReference>
<dbReference type="GO" id="GO:0016114">
    <property type="term" value="P:terpenoid biosynthetic process"/>
    <property type="evidence" value="ECO:0007669"/>
    <property type="project" value="UniProtKB-UniRule"/>
</dbReference>
<evidence type="ECO:0000313" key="13">
    <source>
        <dbReference type="Proteomes" id="UP000253034"/>
    </source>
</evidence>
<feature type="domain" description="GHMP kinase N-terminal" evidence="10">
    <location>
        <begin position="66"/>
        <end position="144"/>
    </location>
</feature>
<keyword evidence="7 9" id="KW-0067">ATP-binding</keyword>
<organism evidence="12 13">
    <name type="scientific">Anaerobacterium chartisolvens</name>
    <dbReference type="NCBI Taxonomy" id="1297424"/>
    <lineage>
        <taxon>Bacteria</taxon>
        <taxon>Bacillati</taxon>
        <taxon>Bacillota</taxon>
        <taxon>Clostridia</taxon>
        <taxon>Eubacteriales</taxon>
        <taxon>Oscillospiraceae</taxon>
        <taxon>Anaerobacterium</taxon>
    </lineage>
</organism>
<dbReference type="Pfam" id="PF08544">
    <property type="entry name" value="GHMP_kinases_C"/>
    <property type="match status" value="1"/>
</dbReference>
<accession>A0A369B3B3</accession>
<comment type="function">
    <text evidence="9">Catalyzes the phosphorylation of the position 2 hydroxy group of 4-diphosphocytidyl-2C-methyl-D-erythritol.</text>
</comment>
<dbReference type="Pfam" id="PF00288">
    <property type="entry name" value="GHMP_kinases_N"/>
    <property type="match status" value="1"/>
</dbReference>
<sequence length="283" mass="30600">MNSIELEARAKINLSLDVTGRRDDGYHTVKMIMQTVALHDRVMLETAREGIEIQCNCRWVPSNESNIAYKAAKLLMETAGVKTGVKIVIDKRIPVAAGLAGGSSDAAAVLKGLNTLLELGLSTNELIRVAKQIGADVPYCILGGTMLAEGIGEILTALSPLKGVAVVLVKPKIGVSTAWVYSNLDLKNISRHPDTDLLISAIKNRDLSTLCKNTQNVLETVTIPKYGVIQRIKDTLMELGAIGSMMSGSGPTVFGVFKNAGTAERAYRHVRKFNWECILTSTY</sequence>